<reference evidence="1" key="1">
    <citation type="submission" date="2018-07" db="EMBL/GenBank/DDBJ databases">
        <authorList>
            <person name="Quirk P.G."/>
            <person name="Krulwich T.A."/>
        </authorList>
    </citation>
    <scope>NUCLEOTIDE SEQUENCE</scope>
</reference>
<evidence type="ECO:0000313" key="2">
    <source>
        <dbReference type="Proteomes" id="UP000259026"/>
    </source>
</evidence>
<reference evidence="1" key="2">
    <citation type="submission" date="2018-09" db="EMBL/GenBank/DDBJ databases">
        <title>Giant CbK-like Caulobacter bacteriophages have genetically divergent genomes.</title>
        <authorList>
            <person name="Wilson K."/>
            <person name="Ely B."/>
        </authorList>
    </citation>
    <scope>NUCLEOTIDE SEQUENCE [LARGE SCALE GENOMIC DNA]</scope>
</reference>
<keyword evidence="2" id="KW-1185">Reference proteome</keyword>
<organism evidence="1 2">
    <name type="scientific">Caulobacter phage CcrPW</name>
    <dbReference type="NCBI Taxonomy" id="2283271"/>
    <lineage>
        <taxon>Viruses</taxon>
        <taxon>Duplodnaviria</taxon>
        <taxon>Heunggongvirae</taxon>
        <taxon>Uroviricota</taxon>
        <taxon>Caudoviricetes</taxon>
        <taxon>Jeanschmidtviridae</taxon>
        <taxon>Colossusvirus</taxon>
        <taxon>Colossusvirus PW</taxon>
    </lineage>
</organism>
<dbReference type="EMBL" id="MH588545">
    <property type="protein sequence ID" value="AXQ68970.1"/>
    <property type="molecule type" value="Genomic_DNA"/>
</dbReference>
<protein>
    <submittedName>
        <fullName evidence="1">Uncharacterized protein</fullName>
    </submittedName>
</protein>
<name>A0A385EBE4_9CAUD</name>
<sequence>MDKVIAFIAIVGTLLCLLFYFAAQESRAGREKAELCRSRGGVWISGSTGPSFCARKSMVIEVNQ</sequence>
<dbReference type="Proteomes" id="UP000259026">
    <property type="component" value="Segment"/>
</dbReference>
<accession>A0A385EBE4</accession>
<proteinExistence type="predicted"/>
<evidence type="ECO:0000313" key="1">
    <source>
        <dbReference type="EMBL" id="AXQ68970.1"/>
    </source>
</evidence>
<gene>
    <name evidence="1" type="ORF">CcrPW_gp431c</name>
</gene>